<name>A1WNA7_VEREI</name>
<dbReference type="EMBL" id="CP000542">
    <property type="protein sequence ID" value="ABM59114.1"/>
    <property type="molecule type" value="Genomic_DNA"/>
</dbReference>
<dbReference type="STRING" id="391735.Veis_3393"/>
<dbReference type="KEGG" id="vei:Veis_3393"/>
<sequence length="184" mass="20451">MTTTRRLATRRHLLVAALAALAIPAYAIDYREISWDDLVPKDWDPMKSFRDLQNLDALPDTDPRIQKLYDRMRQVWDSAPTVPAMQGKEGRIAGYLVPLEEGKQGIREFLLVPYFGACIHLPPPPANQIVHVRASTPVRGLRSMDAVWVSGRFGLQRSDSTLGVSGYTMTADSVTKHQGPGGKP</sequence>
<organism evidence="2 3">
    <name type="scientific">Verminephrobacter eiseniae (strain EF01-2)</name>
    <dbReference type="NCBI Taxonomy" id="391735"/>
    <lineage>
        <taxon>Bacteria</taxon>
        <taxon>Pseudomonadati</taxon>
        <taxon>Pseudomonadota</taxon>
        <taxon>Betaproteobacteria</taxon>
        <taxon>Burkholderiales</taxon>
        <taxon>Comamonadaceae</taxon>
        <taxon>Verminephrobacter</taxon>
    </lineage>
</organism>
<dbReference type="Gene3D" id="2.40.50.870">
    <property type="entry name" value="Protein of unknown function (DUF3299)"/>
    <property type="match status" value="1"/>
</dbReference>
<evidence type="ECO:0000313" key="2">
    <source>
        <dbReference type="EMBL" id="ABM59114.1"/>
    </source>
</evidence>
<proteinExistence type="predicted"/>
<dbReference type="Pfam" id="PF11736">
    <property type="entry name" value="DUF3299"/>
    <property type="match status" value="1"/>
</dbReference>
<keyword evidence="3" id="KW-1185">Reference proteome</keyword>
<evidence type="ECO:0008006" key="4">
    <source>
        <dbReference type="Google" id="ProtNLM"/>
    </source>
</evidence>
<accession>A1WNA7</accession>
<dbReference type="RefSeq" id="WP_011811106.1">
    <property type="nucleotide sequence ID" value="NC_008786.1"/>
</dbReference>
<evidence type="ECO:0000313" key="3">
    <source>
        <dbReference type="Proteomes" id="UP000000374"/>
    </source>
</evidence>
<dbReference type="eggNOG" id="COG3495">
    <property type="taxonomic scope" value="Bacteria"/>
</dbReference>
<protein>
    <recommendedName>
        <fullName evidence="4">Lipoprotein</fullName>
    </recommendedName>
</protein>
<evidence type="ECO:0000256" key="1">
    <source>
        <dbReference type="SAM" id="SignalP"/>
    </source>
</evidence>
<feature type="signal peptide" evidence="1">
    <location>
        <begin position="1"/>
        <end position="27"/>
    </location>
</feature>
<keyword evidence="1" id="KW-0732">Signal</keyword>
<dbReference type="Proteomes" id="UP000000374">
    <property type="component" value="Chromosome"/>
</dbReference>
<dbReference type="OrthoDB" id="9784998at2"/>
<dbReference type="GeneID" id="76461821"/>
<dbReference type="HOGENOM" id="CLU_099457_3_0_4"/>
<dbReference type="InterPro" id="IPR021727">
    <property type="entry name" value="DUF3299"/>
</dbReference>
<dbReference type="AlphaFoldDB" id="A1WNA7"/>
<reference evidence="3" key="1">
    <citation type="submission" date="2006-12" db="EMBL/GenBank/DDBJ databases">
        <title>Complete sequence of chromosome 1 of Verminephrobacter eiseniae EF01-2.</title>
        <authorList>
            <person name="Copeland A."/>
            <person name="Lucas S."/>
            <person name="Lapidus A."/>
            <person name="Barry K."/>
            <person name="Detter J.C."/>
            <person name="Glavina del Rio T."/>
            <person name="Dalin E."/>
            <person name="Tice H."/>
            <person name="Pitluck S."/>
            <person name="Chertkov O."/>
            <person name="Brettin T."/>
            <person name="Bruce D."/>
            <person name="Han C."/>
            <person name="Tapia R."/>
            <person name="Gilna P."/>
            <person name="Schmutz J."/>
            <person name="Larimer F."/>
            <person name="Land M."/>
            <person name="Hauser L."/>
            <person name="Kyrpides N."/>
            <person name="Kim E."/>
            <person name="Stahl D."/>
            <person name="Richardson P."/>
        </authorList>
    </citation>
    <scope>NUCLEOTIDE SEQUENCE [LARGE SCALE GENOMIC DNA]</scope>
    <source>
        <strain evidence="3">EF01-2</strain>
    </source>
</reference>
<feature type="chain" id="PRO_5002640196" description="Lipoprotein" evidence="1">
    <location>
        <begin position="28"/>
        <end position="184"/>
    </location>
</feature>
<gene>
    <name evidence="2" type="ordered locus">Veis_3393</name>
</gene>